<feature type="region of interest" description="Disordered" evidence="1">
    <location>
        <begin position="69"/>
        <end position="103"/>
    </location>
</feature>
<sequence length="103" mass="11696">MGGTQGTVMRGKLIALATKFKRQKLQELEDHLLSLRTLTTQHKRDPTPDLMAKIKTHQQAIKTFKTRDPKKRFSGLNNSSMRSPIKRTLFSPANSAVKPRPNK</sequence>
<evidence type="ECO:0000313" key="2">
    <source>
        <dbReference type="EMBL" id="CAH2252004.1"/>
    </source>
</evidence>
<organism evidence="2 3">
    <name type="scientific">Pelobates cultripes</name>
    <name type="common">Western spadefoot toad</name>
    <dbReference type="NCBI Taxonomy" id="61616"/>
    <lineage>
        <taxon>Eukaryota</taxon>
        <taxon>Metazoa</taxon>
        <taxon>Chordata</taxon>
        <taxon>Craniata</taxon>
        <taxon>Vertebrata</taxon>
        <taxon>Euteleostomi</taxon>
        <taxon>Amphibia</taxon>
        <taxon>Batrachia</taxon>
        <taxon>Anura</taxon>
        <taxon>Pelobatoidea</taxon>
        <taxon>Pelobatidae</taxon>
        <taxon>Pelobates</taxon>
    </lineage>
</organism>
<keyword evidence="3" id="KW-1185">Reference proteome</keyword>
<evidence type="ECO:0000256" key="1">
    <source>
        <dbReference type="SAM" id="MobiDB-lite"/>
    </source>
</evidence>
<dbReference type="Proteomes" id="UP001295444">
    <property type="component" value="Chromosome 02"/>
</dbReference>
<protein>
    <submittedName>
        <fullName evidence="2">Uncharacterized protein</fullName>
    </submittedName>
</protein>
<reference evidence="2" key="1">
    <citation type="submission" date="2022-03" db="EMBL/GenBank/DDBJ databases">
        <authorList>
            <person name="Alioto T."/>
            <person name="Alioto T."/>
            <person name="Gomez Garrido J."/>
        </authorList>
    </citation>
    <scope>NUCLEOTIDE SEQUENCE</scope>
</reference>
<proteinExistence type="predicted"/>
<dbReference type="EMBL" id="OW240913">
    <property type="protein sequence ID" value="CAH2252004.1"/>
    <property type="molecule type" value="Genomic_DNA"/>
</dbReference>
<gene>
    <name evidence="2" type="ORF">PECUL_23A057374</name>
</gene>
<accession>A0AAD1RHK5</accession>
<evidence type="ECO:0000313" key="3">
    <source>
        <dbReference type="Proteomes" id="UP001295444"/>
    </source>
</evidence>
<dbReference type="AlphaFoldDB" id="A0AAD1RHK5"/>
<name>A0AAD1RHK5_PELCU</name>